<proteinExistence type="predicted"/>
<comment type="caution">
    <text evidence="1">The sequence shown here is derived from an EMBL/GenBank/DDBJ whole genome shotgun (WGS) entry which is preliminary data.</text>
</comment>
<protein>
    <submittedName>
        <fullName evidence="1">Uncharacterized protein</fullName>
    </submittedName>
</protein>
<accession>A0ABP9SW72</accession>
<gene>
    <name evidence="1" type="ORF">GCM10023323_10180</name>
</gene>
<organism evidence="1 2">
    <name type="scientific">Streptomyces thinghirensis</name>
    <dbReference type="NCBI Taxonomy" id="551547"/>
    <lineage>
        <taxon>Bacteria</taxon>
        <taxon>Bacillati</taxon>
        <taxon>Actinomycetota</taxon>
        <taxon>Actinomycetes</taxon>
        <taxon>Kitasatosporales</taxon>
        <taxon>Streptomycetaceae</taxon>
        <taxon>Streptomyces</taxon>
    </lineage>
</organism>
<sequence length="73" mass="8021">MGSAARGWEGQRWMLARVKTLIGRRFRLRGPPGAQHRAGGSLSFASYVGVAEERDPSDAFQESHLELTFMTGA</sequence>
<name>A0ABP9SW72_9ACTN</name>
<dbReference type="EMBL" id="BAABJR010000002">
    <property type="protein sequence ID" value="GAA5204935.1"/>
    <property type="molecule type" value="Genomic_DNA"/>
</dbReference>
<evidence type="ECO:0000313" key="2">
    <source>
        <dbReference type="Proteomes" id="UP001499878"/>
    </source>
</evidence>
<keyword evidence="2" id="KW-1185">Reference proteome</keyword>
<reference evidence="2" key="1">
    <citation type="journal article" date="2019" name="Int. J. Syst. Evol. Microbiol.">
        <title>The Global Catalogue of Microorganisms (GCM) 10K type strain sequencing project: providing services to taxonomists for standard genome sequencing and annotation.</title>
        <authorList>
            <consortium name="The Broad Institute Genomics Platform"/>
            <consortium name="The Broad Institute Genome Sequencing Center for Infectious Disease"/>
            <person name="Wu L."/>
            <person name="Ma J."/>
        </authorList>
    </citation>
    <scope>NUCLEOTIDE SEQUENCE [LARGE SCALE GENOMIC DNA]</scope>
    <source>
        <strain evidence="2">JCM 18306</strain>
    </source>
</reference>
<evidence type="ECO:0000313" key="1">
    <source>
        <dbReference type="EMBL" id="GAA5204935.1"/>
    </source>
</evidence>
<dbReference type="Proteomes" id="UP001499878">
    <property type="component" value="Unassembled WGS sequence"/>
</dbReference>